<reference evidence="1 3" key="1">
    <citation type="journal article" date="2014" name="BMC Genomics">
        <title>Genome sequence of Anopheles sinensis provides insight into genetics basis of mosquito competence for malaria parasites.</title>
        <authorList>
            <person name="Zhou D."/>
            <person name="Zhang D."/>
            <person name="Ding G."/>
            <person name="Shi L."/>
            <person name="Hou Q."/>
            <person name="Ye Y."/>
            <person name="Xu Y."/>
            <person name="Zhou H."/>
            <person name="Xiong C."/>
            <person name="Li S."/>
            <person name="Yu J."/>
            <person name="Hong S."/>
            <person name="Yu X."/>
            <person name="Zou P."/>
            <person name="Chen C."/>
            <person name="Chang X."/>
            <person name="Wang W."/>
            <person name="Lv Y."/>
            <person name="Sun Y."/>
            <person name="Ma L."/>
            <person name="Shen B."/>
            <person name="Zhu C."/>
        </authorList>
    </citation>
    <scope>NUCLEOTIDE SEQUENCE [LARGE SCALE GENOMIC DNA]</scope>
</reference>
<keyword evidence="3" id="KW-1185">Reference proteome</keyword>
<reference evidence="2" key="2">
    <citation type="submission" date="2020-05" db="UniProtKB">
        <authorList>
            <consortium name="EnsemblMetazoa"/>
        </authorList>
    </citation>
    <scope>IDENTIFICATION</scope>
</reference>
<dbReference type="EMBL" id="ATLV01015001">
    <property type="status" value="NOT_ANNOTATED_CDS"/>
    <property type="molecule type" value="Genomic_DNA"/>
</dbReference>
<protein>
    <submittedName>
        <fullName evidence="1 2">Uncharacterized protein</fullName>
    </submittedName>
</protein>
<dbReference type="EMBL" id="KE524999">
    <property type="protein sequence ID" value="KFB39836.1"/>
    <property type="molecule type" value="Genomic_DNA"/>
</dbReference>
<dbReference type="EnsemblMetazoa" id="ASIC007207-RA">
    <property type="protein sequence ID" value="ASIC007207-PA"/>
    <property type="gene ID" value="ASIC007207"/>
</dbReference>
<evidence type="ECO:0000313" key="2">
    <source>
        <dbReference type="EnsemblMetazoa" id="ASIC007207-PA"/>
    </source>
</evidence>
<dbReference type="Proteomes" id="UP000030765">
    <property type="component" value="Unassembled WGS sequence"/>
</dbReference>
<sequence length="57" mass="6123">MPDQCVFACANGHVAAEDGEGDDTPTGCVFLHFAVQMWSNTFLTSRIHVLSKASPIV</sequence>
<organism evidence="1">
    <name type="scientific">Anopheles sinensis</name>
    <name type="common">Mosquito</name>
    <dbReference type="NCBI Taxonomy" id="74873"/>
    <lineage>
        <taxon>Eukaryota</taxon>
        <taxon>Metazoa</taxon>
        <taxon>Ecdysozoa</taxon>
        <taxon>Arthropoda</taxon>
        <taxon>Hexapoda</taxon>
        <taxon>Insecta</taxon>
        <taxon>Pterygota</taxon>
        <taxon>Neoptera</taxon>
        <taxon>Endopterygota</taxon>
        <taxon>Diptera</taxon>
        <taxon>Nematocera</taxon>
        <taxon>Culicoidea</taxon>
        <taxon>Culicidae</taxon>
        <taxon>Anophelinae</taxon>
        <taxon>Anopheles</taxon>
    </lineage>
</organism>
<accession>A0A084VPE2</accession>
<dbReference type="AlphaFoldDB" id="A0A084VPE2"/>
<evidence type="ECO:0000313" key="3">
    <source>
        <dbReference type="Proteomes" id="UP000030765"/>
    </source>
</evidence>
<evidence type="ECO:0000313" key="1">
    <source>
        <dbReference type="EMBL" id="KFB39836.1"/>
    </source>
</evidence>
<name>A0A084VPE2_ANOSI</name>
<dbReference type="VEuPathDB" id="VectorBase:ASIC007207"/>
<proteinExistence type="predicted"/>
<gene>
    <name evidence="1" type="ORF">ZHAS_00007207</name>
</gene>